<comment type="pathway">
    <text evidence="2">Carbohydrate degradation; glycolysis; pyruvate from D-glyceraldehyde 3-phosphate: step 4/5.</text>
</comment>
<feature type="non-terminal residue" evidence="9">
    <location>
        <position position="172"/>
    </location>
</feature>
<feature type="domain" description="Enolase N-terminal" evidence="8">
    <location>
        <begin position="4"/>
        <end position="134"/>
    </location>
</feature>
<dbReference type="PANTHER" id="PTHR11902">
    <property type="entry name" value="ENOLASE"/>
    <property type="match status" value="1"/>
</dbReference>
<dbReference type="Gene3D" id="3.20.20.120">
    <property type="entry name" value="Enolase-like C-terminal domain"/>
    <property type="match status" value="1"/>
</dbReference>
<dbReference type="EC" id="4.2.1.11" evidence="4"/>
<evidence type="ECO:0000256" key="2">
    <source>
        <dbReference type="ARBA" id="ARBA00005031"/>
    </source>
</evidence>
<dbReference type="PRINTS" id="PR00148">
    <property type="entry name" value="ENOLASE"/>
</dbReference>
<evidence type="ECO:0000256" key="3">
    <source>
        <dbReference type="ARBA" id="ARBA00009604"/>
    </source>
</evidence>
<organism evidence="9">
    <name type="scientific">marine metagenome</name>
    <dbReference type="NCBI Taxonomy" id="408172"/>
    <lineage>
        <taxon>unclassified sequences</taxon>
        <taxon>metagenomes</taxon>
        <taxon>ecological metagenomes</taxon>
    </lineage>
</organism>
<sequence length="172" mass="18383">MGMISSIRAIQILDSRGNPTVEAVVELESGNIGRAAVPSGASTGSKEAMELRDGNQSEYLGKGVQKAVTNINTEIQDALLGQIVTDQVTIDNIMIELDGTDNKSRLGANALLAVSLASAHAGAAYNKQELFQYLSNGNYSFPVPMMNILNGGEHADNNIDIQEFMILPVQFK</sequence>
<dbReference type="InterPro" id="IPR036849">
    <property type="entry name" value="Enolase-like_C_sf"/>
</dbReference>
<dbReference type="InterPro" id="IPR000941">
    <property type="entry name" value="Enolase"/>
</dbReference>
<keyword evidence="5" id="KW-0460">Magnesium</keyword>
<dbReference type="GO" id="GO:0000015">
    <property type="term" value="C:phosphopyruvate hydratase complex"/>
    <property type="evidence" value="ECO:0007669"/>
    <property type="project" value="InterPro"/>
</dbReference>
<proteinExistence type="inferred from homology"/>
<keyword evidence="6" id="KW-0324">Glycolysis</keyword>
<evidence type="ECO:0000256" key="7">
    <source>
        <dbReference type="ARBA" id="ARBA00023239"/>
    </source>
</evidence>
<evidence type="ECO:0000256" key="1">
    <source>
        <dbReference type="ARBA" id="ARBA00001946"/>
    </source>
</evidence>
<dbReference type="UniPathway" id="UPA00109">
    <property type="reaction ID" value="UER00187"/>
</dbReference>
<accession>A0A382U4Q6</accession>
<dbReference type="GO" id="GO:0000287">
    <property type="term" value="F:magnesium ion binding"/>
    <property type="evidence" value="ECO:0007669"/>
    <property type="project" value="InterPro"/>
</dbReference>
<dbReference type="AlphaFoldDB" id="A0A382U4Q6"/>
<dbReference type="SUPFAM" id="SSF51604">
    <property type="entry name" value="Enolase C-terminal domain-like"/>
    <property type="match status" value="1"/>
</dbReference>
<dbReference type="InterPro" id="IPR020810">
    <property type="entry name" value="Enolase_C"/>
</dbReference>
<name>A0A382U4Q6_9ZZZZ</name>
<gene>
    <name evidence="9" type="ORF">METZ01_LOCUS382114</name>
</gene>
<dbReference type="Pfam" id="PF03952">
    <property type="entry name" value="Enolase_N"/>
    <property type="match status" value="1"/>
</dbReference>
<dbReference type="Gene3D" id="3.30.390.10">
    <property type="entry name" value="Enolase-like, N-terminal domain"/>
    <property type="match status" value="1"/>
</dbReference>
<comment type="cofactor">
    <cofactor evidence="1">
        <name>Mg(2+)</name>
        <dbReference type="ChEBI" id="CHEBI:18420"/>
    </cofactor>
</comment>
<evidence type="ECO:0000256" key="5">
    <source>
        <dbReference type="ARBA" id="ARBA00022842"/>
    </source>
</evidence>
<evidence type="ECO:0000259" key="8">
    <source>
        <dbReference type="SMART" id="SM01193"/>
    </source>
</evidence>
<keyword evidence="7" id="KW-0456">Lyase</keyword>
<dbReference type="FunFam" id="3.30.390.10:FF:000001">
    <property type="entry name" value="Enolase"/>
    <property type="match status" value="1"/>
</dbReference>
<dbReference type="SMART" id="SM01193">
    <property type="entry name" value="Enolase_N"/>
    <property type="match status" value="1"/>
</dbReference>
<dbReference type="GO" id="GO:0006096">
    <property type="term" value="P:glycolytic process"/>
    <property type="evidence" value="ECO:0007669"/>
    <property type="project" value="UniProtKB-UniPathway"/>
</dbReference>
<protein>
    <recommendedName>
        <fullName evidence="4">phosphopyruvate hydratase</fullName>
        <ecNumber evidence="4">4.2.1.11</ecNumber>
    </recommendedName>
</protein>
<dbReference type="EMBL" id="UINC01141494">
    <property type="protein sequence ID" value="SVD29260.1"/>
    <property type="molecule type" value="Genomic_DNA"/>
</dbReference>
<reference evidence="9" key="1">
    <citation type="submission" date="2018-05" db="EMBL/GenBank/DDBJ databases">
        <authorList>
            <person name="Lanie J.A."/>
            <person name="Ng W.-L."/>
            <person name="Kazmierczak K.M."/>
            <person name="Andrzejewski T.M."/>
            <person name="Davidsen T.M."/>
            <person name="Wayne K.J."/>
            <person name="Tettelin H."/>
            <person name="Glass J.I."/>
            <person name="Rusch D."/>
            <person name="Podicherti R."/>
            <person name="Tsui H.-C.T."/>
            <person name="Winkler M.E."/>
        </authorList>
    </citation>
    <scope>NUCLEOTIDE SEQUENCE</scope>
</reference>
<evidence type="ECO:0000256" key="4">
    <source>
        <dbReference type="ARBA" id="ARBA00012058"/>
    </source>
</evidence>
<comment type="similarity">
    <text evidence="3">Belongs to the enolase family.</text>
</comment>
<dbReference type="SUPFAM" id="SSF54826">
    <property type="entry name" value="Enolase N-terminal domain-like"/>
    <property type="match status" value="1"/>
</dbReference>
<evidence type="ECO:0000256" key="6">
    <source>
        <dbReference type="ARBA" id="ARBA00023152"/>
    </source>
</evidence>
<dbReference type="Pfam" id="PF00113">
    <property type="entry name" value="Enolase_C"/>
    <property type="match status" value="1"/>
</dbReference>
<dbReference type="InterPro" id="IPR029017">
    <property type="entry name" value="Enolase-like_N"/>
</dbReference>
<evidence type="ECO:0000313" key="9">
    <source>
        <dbReference type="EMBL" id="SVD29260.1"/>
    </source>
</evidence>
<dbReference type="GO" id="GO:0004634">
    <property type="term" value="F:phosphopyruvate hydratase activity"/>
    <property type="evidence" value="ECO:0007669"/>
    <property type="project" value="UniProtKB-EC"/>
</dbReference>
<dbReference type="InterPro" id="IPR020811">
    <property type="entry name" value="Enolase_N"/>
</dbReference>
<dbReference type="PANTHER" id="PTHR11902:SF1">
    <property type="entry name" value="ENOLASE"/>
    <property type="match status" value="1"/>
</dbReference>